<dbReference type="SUPFAM" id="SSF88713">
    <property type="entry name" value="Glycoside hydrolase/deacetylase"/>
    <property type="match status" value="1"/>
</dbReference>
<dbReference type="GO" id="GO:0016810">
    <property type="term" value="F:hydrolase activity, acting on carbon-nitrogen (but not peptide) bonds"/>
    <property type="evidence" value="ECO:0007669"/>
    <property type="project" value="InterPro"/>
</dbReference>
<dbReference type="GO" id="GO:0005975">
    <property type="term" value="P:carbohydrate metabolic process"/>
    <property type="evidence" value="ECO:0007669"/>
    <property type="project" value="InterPro"/>
</dbReference>
<organism evidence="2 3">
    <name type="scientific">Halobacterium bonnevillei</name>
    <dbReference type="NCBI Taxonomy" id="2692200"/>
    <lineage>
        <taxon>Archaea</taxon>
        <taxon>Methanobacteriati</taxon>
        <taxon>Methanobacteriota</taxon>
        <taxon>Stenosarchaea group</taxon>
        <taxon>Halobacteria</taxon>
        <taxon>Halobacteriales</taxon>
        <taxon>Halobacteriaceae</taxon>
        <taxon>Halobacterium</taxon>
    </lineage>
</organism>
<proteinExistence type="predicted"/>
<accession>A0A6B0SHZ3</accession>
<dbReference type="Gene3D" id="3.20.20.370">
    <property type="entry name" value="Glycoside hydrolase/deacetylase"/>
    <property type="match status" value="1"/>
</dbReference>
<dbReference type="OrthoDB" id="10436at2157"/>
<keyword evidence="3" id="KW-1185">Reference proteome</keyword>
<protein>
    <submittedName>
        <fullName evidence="2">Polysaccharide deacetylase family protein</fullName>
    </submittedName>
</protein>
<dbReference type="Pfam" id="PF01522">
    <property type="entry name" value="Polysacc_deac_1"/>
    <property type="match status" value="1"/>
</dbReference>
<dbReference type="Proteomes" id="UP000471521">
    <property type="component" value="Unassembled WGS sequence"/>
</dbReference>
<gene>
    <name evidence="2" type="ORF">GRX66_12555</name>
</gene>
<dbReference type="EMBL" id="WUUU01000108">
    <property type="protein sequence ID" value="MXR21394.1"/>
    <property type="molecule type" value="Genomic_DNA"/>
</dbReference>
<dbReference type="AlphaFoldDB" id="A0A6B0SHZ3"/>
<evidence type="ECO:0000259" key="1">
    <source>
        <dbReference type="Pfam" id="PF01522"/>
    </source>
</evidence>
<comment type="caution">
    <text evidence="2">The sequence shown here is derived from an EMBL/GenBank/DDBJ whole genome shotgun (WGS) entry which is preliminary data.</text>
</comment>
<name>A0A6B0SHZ3_9EURY</name>
<reference evidence="2 3" key="1">
    <citation type="submission" date="2019-12" db="EMBL/GenBank/DDBJ databases">
        <title>Isolation and characterization of three novel carbon monoxide-oxidizing members of Halobacteria from salione crusts and soils.</title>
        <authorList>
            <person name="Myers M.R."/>
            <person name="King G.M."/>
        </authorList>
    </citation>
    <scope>NUCLEOTIDE SEQUENCE [LARGE SCALE GENOMIC DNA]</scope>
    <source>
        <strain evidence="2 3">PCN9</strain>
    </source>
</reference>
<evidence type="ECO:0000313" key="2">
    <source>
        <dbReference type="EMBL" id="MXR21394.1"/>
    </source>
</evidence>
<feature type="domain" description="NodB homology" evidence="1">
    <location>
        <begin position="37"/>
        <end position="151"/>
    </location>
</feature>
<dbReference type="RefSeq" id="WP_159526872.1">
    <property type="nucleotide sequence ID" value="NZ_WUUU01000108.1"/>
</dbReference>
<dbReference type="InterPro" id="IPR011330">
    <property type="entry name" value="Glyco_hydro/deAcase_b/a-brl"/>
</dbReference>
<evidence type="ECO:0000313" key="3">
    <source>
        <dbReference type="Proteomes" id="UP000471521"/>
    </source>
</evidence>
<sequence length="316" mass="34913">MAVTISVEVELGWGVHDIGEYGHLSEDARAERAALRRLLDHCDAVDVPVSFDVVGHLFESRCEGVHDGPHRSGWFDDDPGTNAVADPRFYAPEAVTEIVDHPTPHELCSHTYSHVLCGDAPAETVAWELDAAQTNIRRATGSTTSSLVPPRHSEPPVAPLRDADIDIVRLARDTSDRSTASRARELLLGPHPVFEPRLVDGVVETYCTTYPSLTSSALPAGQQPPPAPFRALPVSFRQRLHRLYLSRALDAAVESDGDCHLWCHLFDFSNDAQWPPIRAFLDELSARRDRGDLEIQTMAEVNDRVRVRSEAVASHD</sequence>
<dbReference type="InterPro" id="IPR002509">
    <property type="entry name" value="NODB_dom"/>
</dbReference>